<dbReference type="RefSeq" id="WP_014358557.1">
    <property type="nucleotide sequence ID" value="NC_016906.1"/>
</dbReference>
<evidence type="ECO:0000313" key="1">
    <source>
        <dbReference type="EMBL" id="AFA71560.1"/>
    </source>
</evidence>
<organism evidence="1 2">
    <name type="scientific">Gordonia polyisoprenivorans (strain DSM 44266 / VH2)</name>
    <dbReference type="NCBI Taxonomy" id="1112204"/>
    <lineage>
        <taxon>Bacteria</taxon>
        <taxon>Bacillati</taxon>
        <taxon>Actinomycetota</taxon>
        <taxon>Actinomycetes</taxon>
        <taxon>Mycobacteriales</taxon>
        <taxon>Gordoniaceae</taxon>
        <taxon>Gordonia</taxon>
    </lineage>
</organism>
<proteinExistence type="predicted"/>
<reference evidence="1 2" key="1">
    <citation type="journal article" date="2012" name="Appl. Environ. Microbiol.">
        <title>Involvement of two latex-clearing proteins during rubber degradation and insights into the subsequent degradation pathway revealed by the genome sequence of Gordonia polyisoprenivorans strain VH2.</title>
        <authorList>
            <person name="Hiessl S."/>
            <person name="Schuldes J."/>
            <person name="Thurmer A."/>
            <person name="Halbsguth T."/>
            <person name="Broker D."/>
            <person name="Angelov A."/>
            <person name="Liebl W."/>
            <person name="Daniel R."/>
            <person name="Steinbuchel A."/>
        </authorList>
    </citation>
    <scope>NUCLEOTIDE SEQUENCE [LARGE SCALE GENOMIC DNA]</scope>
    <source>
        <strain evidence="2">DSM 44266 / VH2</strain>
    </source>
</reference>
<dbReference type="PROSITE" id="PS51257">
    <property type="entry name" value="PROKAR_LIPOPROTEIN"/>
    <property type="match status" value="1"/>
</dbReference>
<gene>
    <name evidence="1" type="ordered locus">GPOL_c04900</name>
</gene>
<evidence type="ECO:0008006" key="3">
    <source>
        <dbReference type="Google" id="ProtNLM"/>
    </source>
</evidence>
<dbReference type="HOGENOM" id="CLU_1600378_0_0_11"/>
<name>H6MU83_GORPV</name>
<evidence type="ECO:0000313" key="2">
    <source>
        <dbReference type="Proteomes" id="UP000009154"/>
    </source>
</evidence>
<dbReference type="Proteomes" id="UP000009154">
    <property type="component" value="Chromosome"/>
</dbReference>
<dbReference type="EMBL" id="CP003119">
    <property type="protein sequence ID" value="AFA71560.1"/>
    <property type="molecule type" value="Genomic_DNA"/>
</dbReference>
<sequence>MSRRGSRTRARLIGTTGALLILIGITACDFDAGVPRLKSIDADEMATALDDEELRLVDGWAFGQAFQQDNAFVGKPNVYARYDGAPDTIETTRNHPPGPTYSAFSPTTCDSVAGESVRHKNLGFSCVPGLRLFESHRGTPGDLQSVTALILGDGVSAHLYVNIEGT</sequence>
<protein>
    <recommendedName>
        <fullName evidence="3">Lipoprotein</fullName>
    </recommendedName>
</protein>
<keyword evidence="2" id="KW-1185">Reference proteome</keyword>
<accession>H6MU83</accession>
<dbReference type="GeneID" id="90157582"/>
<dbReference type="AlphaFoldDB" id="H6MU83"/>
<dbReference type="STRING" id="1112204.GPOL_c04900"/>
<dbReference type="KEGG" id="gpo:GPOL_c04900"/>